<dbReference type="OrthoDB" id="708224at2"/>
<evidence type="ECO:0000313" key="6">
    <source>
        <dbReference type="Proteomes" id="UP000276309"/>
    </source>
</evidence>
<dbReference type="RefSeq" id="WP_121849455.1">
    <property type="nucleotide sequence ID" value="NZ_CP032050.1"/>
</dbReference>
<keyword evidence="6" id="KW-1185">Reference proteome</keyword>
<proteinExistence type="inferred from homology"/>
<keyword evidence="2 4" id="KW-0808">Transferase</keyword>
<evidence type="ECO:0000313" key="5">
    <source>
        <dbReference type="EMBL" id="AYN68442.1"/>
    </source>
</evidence>
<dbReference type="CDD" id="cd03354">
    <property type="entry name" value="LbH_SAT"/>
    <property type="match status" value="1"/>
</dbReference>
<sequence>MSLLRDTVSKIKNDFREENISFKVFILNYFYSPRFRVLLNHRIGKFFSQSNILFSNHLAAYYKRRLIVKRGCDISYNAVIGKKVAMPHPIGIVIGDGVIVEDHVSIFQQVTFGSHGKQKLQNSYPVIRKGARIYSGAKIIGGITIGENAVIGANSVVNIDVPPNSVAVGIPCRIIEKNK</sequence>
<dbReference type="Pfam" id="PF00132">
    <property type="entry name" value="Hexapep"/>
    <property type="match status" value="1"/>
</dbReference>
<comment type="catalytic activity">
    <reaction evidence="4">
        <text>L-serine + acetyl-CoA = O-acetyl-L-serine + CoA</text>
        <dbReference type="Rhea" id="RHEA:24560"/>
        <dbReference type="ChEBI" id="CHEBI:33384"/>
        <dbReference type="ChEBI" id="CHEBI:57287"/>
        <dbReference type="ChEBI" id="CHEBI:57288"/>
        <dbReference type="ChEBI" id="CHEBI:58340"/>
        <dbReference type="EC" id="2.3.1.30"/>
    </reaction>
</comment>
<accession>A0A3G2L851</accession>
<dbReference type="InterPro" id="IPR045304">
    <property type="entry name" value="LbH_SAT"/>
</dbReference>
<dbReference type="GO" id="GO:0009001">
    <property type="term" value="F:serine O-acetyltransferase activity"/>
    <property type="evidence" value="ECO:0007669"/>
    <property type="project" value="UniProtKB-EC"/>
</dbReference>
<evidence type="ECO:0000256" key="3">
    <source>
        <dbReference type="ARBA" id="ARBA00023315"/>
    </source>
</evidence>
<dbReference type="InterPro" id="IPR005881">
    <property type="entry name" value="Ser_O-AcTrfase"/>
</dbReference>
<comment type="similarity">
    <text evidence="1 4">Belongs to the transferase hexapeptide repeat family.</text>
</comment>
<organism evidence="5 6">
    <name type="scientific">Euzebyella marina</name>
    <dbReference type="NCBI Taxonomy" id="1761453"/>
    <lineage>
        <taxon>Bacteria</taxon>
        <taxon>Pseudomonadati</taxon>
        <taxon>Bacteroidota</taxon>
        <taxon>Flavobacteriia</taxon>
        <taxon>Flavobacteriales</taxon>
        <taxon>Flavobacteriaceae</taxon>
        <taxon>Euzebyella</taxon>
    </lineage>
</organism>
<dbReference type="PANTHER" id="PTHR42811">
    <property type="entry name" value="SERINE ACETYLTRANSFERASE"/>
    <property type="match status" value="1"/>
</dbReference>
<dbReference type="SUPFAM" id="SSF51161">
    <property type="entry name" value="Trimeric LpxA-like enzymes"/>
    <property type="match status" value="1"/>
</dbReference>
<evidence type="ECO:0000256" key="2">
    <source>
        <dbReference type="ARBA" id="ARBA00022679"/>
    </source>
</evidence>
<dbReference type="Proteomes" id="UP000276309">
    <property type="component" value="Chromosome"/>
</dbReference>
<keyword evidence="3 4" id="KW-0012">Acyltransferase</keyword>
<dbReference type="PIRSF" id="PIRSF000441">
    <property type="entry name" value="CysE"/>
    <property type="match status" value="1"/>
</dbReference>
<dbReference type="Gene3D" id="2.160.10.10">
    <property type="entry name" value="Hexapeptide repeat proteins"/>
    <property type="match status" value="1"/>
</dbReference>
<evidence type="ECO:0000256" key="1">
    <source>
        <dbReference type="ARBA" id="ARBA00007274"/>
    </source>
</evidence>
<dbReference type="EMBL" id="CP032050">
    <property type="protein sequence ID" value="AYN68442.1"/>
    <property type="molecule type" value="Genomic_DNA"/>
</dbReference>
<name>A0A3G2L851_9FLAO</name>
<dbReference type="EC" id="2.3.1.30" evidence="4"/>
<evidence type="ECO:0000256" key="4">
    <source>
        <dbReference type="PIRNR" id="PIRNR000441"/>
    </source>
</evidence>
<dbReference type="KEGG" id="emar:D1013_14155"/>
<dbReference type="GO" id="GO:0006535">
    <property type="term" value="P:cysteine biosynthetic process from serine"/>
    <property type="evidence" value="ECO:0007669"/>
    <property type="project" value="InterPro"/>
</dbReference>
<gene>
    <name evidence="5" type="ORF">D1013_14155</name>
</gene>
<dbReference type="InterPro" id="IPR001451">
    <property type="entry name" value="Hexapep"/>
</dbReference>
<dbReference type="AlphaFoldDB" id="A0A3G2L851"/>
<reference evidence="5 6" key="1">
    <citation type="submission" date="2018-08" db="EMBL/GenBank/DDBJ databases">
        <title>The reduced genetic potential of extracellular carbohydrate catabolism in Euzebyella marina RN62, a Flavobacteriia bacterium isolated from the hadal water.</title>
        <authorList>
            <person name="Xue C."/>
        </authorList>
    </citation>
    <scope>NUCLEOTIDE SEQUENCE [LARGE SCALE GENOMIC DNA]</scope>
    <source>
        <strain evidence="5 6">RN62</strain>
    </source>
</reference>
<dbReference type="InterPro" id="IPR011004">
    <property type="entry name" value="Trimer_LpxA-like_sf"/>
</dbReference>
<protein>
    <recommendedName>
        <fullName evidence="4">Serine acetyltransferase</fullName>
        <ecNumber evidence="4">2.3.1.30</ecNumber>
    </recommendedName>
</protein>
<dbReference type="GO" id="GO:0005737">
    <property type="term" value="C:cytoplasm"/>
    <property type="evidence" value="ECO:0007669"/>
    <property type="project" value="InterPro"/>
</dbReference>